<dbReference type="Gene3D" id="2.40.160.90">
    <property type="match status" value="1"/>
</dbReference>
<reference evidence="1 2" key="1">
    <citation type="submission" date="2012-03" db="EMBL/GenBank/DDBJ databases">
        <authorList>
            <person name="Harkins D.M."/>
            <person name="Madupu R."/>
            <person name="Durkin A.S."/>
            <person name="Torralba M."/>
            <person name="Methe B."/>
            <person name="Sutton G.G."/>
            <person name="Nelson K.E."/>
        </authorList>
    </citation>
    <scope>NUCLEOTIDE SEQUENCE [LARGE SCALE GENOMIC DNA]</scope>
    <source>
        <strain evidence="1 2">CCUG 2042</strain>
    </source>
</reference>
<protein>
    <submittedName>
        <fullName evidence="1">Uncharacterized protein</fullName>
    </submittedName>
</protein>
<evidence type="ECO:0000313" key="1">
    <source>
        <dbReference type="EMBL" id="EIJ68824.1"/>
    </source>
</evidence>
<accession>I3DAT1</accession>
<keyword evidence="2" id="KW-1185">Reference proteome</keyword>
<dbReference type="Proteomes" id="UP000006457">
    <property type="component" value="Unassembled WGS sequence"/>
</dbReference>
<dbReference type="PATRIC" id="fig|1095749.3.peg.1449"/>
<evidence type="ECO:0000313" key="2">
    <source>
        <dbReference type="Proteomes" id="UP000006457"/>
    </source>
</evidence>
<organism evidence="1 2">
    <name type="scientific">Pasteurella bettyae CCUG 2042</name>
    <dbReference type="NCBI Taxonomy" id="1095749"/>
    <lineage>
        <taxon>Bacteria</taxon>
        <taxon>Pseudomonadati</taxon>
        <taxon>Pseudomonadota</taxon>
        <taxon>Gammaproteobacteria</taxon>
        <taxon>Pasteurellales</taxon>
        <taxon>Pasteurellaceae</taxon>
        <taxon>Pasteurella</taxon>
    </lineage>
</organism>
<proteinExistence type="predicted"/>
<sequence length="65" mass="6929">MSVATKERDSRDKAFAQGFATNEANLPTGSAKYKGRAALSVGEGVKDGVKNVRVGDASFNVDYFQ</sequence>
<dbReference type="AlphaFoldDB" id="I3DAT1"/>
<comment type="caution">
    <text evidence="1">The sequence shown here is derived from an EMBL/GenBank/DDBJ whole genome shotgun (WGS) entry which is preliminary data.</text>
</comment>
<name>I3DAT1_9PAST</name>
<gene>
    <name evidence="1" type="ORF">HMPREF1052_1345</name>
</gene>
<dbReference type="RefSeq" id="WP_005761064.1">
    <property type="nucleotide sequence ID" value="NZ_AJSX01000034.1"/>
</dbReference>
<dbReference type="EMBL" id="AJSX01000034">
    <property type="protein sequence ID" value="EIJ68824.1"/>
    <property type="molecule type" value="Genomic_DNA"/>
</dbReference>